<evidence type="ECO:0008006" key="6">
    <source>
        <dbReference type="Google" id="ProtNLM"/>
    </source>
</evidence>
<evidence type="ECO:0000256" key="3">
    <source>
        <dbReference type="ARBA" id="ARBA00022729"/>
    </source>
</evidence>
<dbReference type="GO" id="GO:0016020">
    <property type="term" value="C:membrane"/>
    <property type="evidence" value="ECO:0007669"/>
    <property type="project" value="InterPro"/>
</dbReference>
<protein>
    <recommendedName>
        <fullName evidence="6">Outer membrane porin, OprD family</fullName>
    </recommendedName>
</protein>
<proteinExistence type="inferred from homology"/>
<keyword evidence="2" id="KW-0813">Transport</keyword>
<dbReference type="GO" id="GO:0015772">
    <property type="term" value="P:oligosaccharide transport"/>
    <property type="evidence" value="ECO:0007669"/>
    <property type="project" value="TreeGrafter"/>
</dbReference>
<evidence type="ECO:0000256" key="2">
    <source>
        <dbReference type="ARBA" id="ARBA00022448"/>
    </source>
</evidence>
<dbReference type="Proteomes" id="UP000278332">
    <property type="component" value="Unassembled WGS sequence"/>
</dbReference>
<dbReference type="RefSeq" id="WP_122320711.1">
    <property type="nucleotide sequence ID" value="NZ_BLVZ01000015.1"/>
</dbReference>
<name>A0A3M4W8T4_PSECI</name>
<sequence length="456" mass="51484">MFKRMNKAISSVLFMGLSAWGKIAECKTTEEGFYEQTQVTSHLNYWQRTRHEWDATAQNSDVKSTLKQAVLAQHIDITSGYALNTLGLDIGLFSSAPLTASQGSIHPNTMGLSQEKQLSEERYSGDRAGWSYYKAAGKWRSGPFWARLGYLQPHGQGLLATNWSFVPGTYRGLEAGVKLPQPSGVLEMSYFWSDQYKAPWYTKTDSFLQGDGRTRIHYLHTLGLKYQDDKDYSVEAAWGQAQGYRQQFFFKVSRPVNITLMPALMTYQLYAARDQKQEDAQYTDLAWLQALTIGSTQGSLGWRIEATSVKAEGSMGYFTPRMTPAYGSSNGRMDIGWDSRSDFNAHGERALYTGITYKLSKEERGLTVGIAHTYAWNARPAGSIDIQQQTSLTEQAWRYSIAYKLRTGSDRYTQFDFRHIRYRNSANGSPQQSGYSSIPLKSNESILSVSVPLKFL</sequence>
<reference evidence="4 5" key="1">
    <citation type="submission" date="2018-08" db="EMBL/GenBank/DDBJ databases">
        <title>Recombination of ecologically and evolutionarily significant loci maintains genetic cohesion in the Pseudomonas syringae species complex.</title>
        <authorList>
            <person name="Dillon M."/>
            <person name="Thakur S."/>
            <person name="Almeida R.N.D."/>
            <person name="Weir B.S."/>
            <person name="Guttman D.S."/>
        </authorList>
    </citation>
    <scope>NUCLEOTIDE SEQUENCE [LARGE SCALE GENOMIC DNA]</scope>
    <source>
        <strain evidence="4 5">ICMP 6917</strain>
    </source>
</reference>
<evidence type="ECO:0000313" key="5">
    <source>
        <dbReference type="Proteomes" id="UP000278332"/>
    </source>
</evidence>
<accession>A0A3M4W8T4</accession>
<dbReference type="InterPro" id="IPR005318">
    <property type="entry name" value="OM_porin_bac"/>
</dbReference>
<comment type="caution">
    <text evidence="4">The sequence shown here is derived from an EMBL/GenBank/DDBJ whole genome shotgun (WGS) entry which is preliminary data.</text>
</comment>
<comment type="similarity">
    <text evidence="1">Belongs to the outer membrane porin (Opr) (TC 1.B.25) family.</text>
</comment>
<evidence type="ECO:0000256" key="1">
    <source>
        <dbReference type="ARBA" id="ARBA00009075"/>
    </source>
</evidence>
<gene>
    <name evidence="4" type="ORF">ALP84_01366</name>
</gene>
<evidence type="ECO:0000313" key="4">
    <source>
        <dbReference type="EMBL" id="RMR60019.1"/>
    </source>
</evidence>
<dbReference type="InterPro" id="IPR023614">
    <property type="entry name" value="Porin_dom_sf"/>
</dbReference>
<dbReference type="AlphaFoldDB" id="A0A3M4W8T4"/>
<dbReference type="EMBL" id="RBRY01000052">
    <property type="protein sequence ID" value="RMR60019.1"/>
    <property type="molecule type" value="Genomic_DNA"/>
</dbReference>
<dbReference type="PANTHER" id="PTHR34596:SF2">
    <property type="entry name" value="CHITOPORIN"/>
    <property type="match status" value="1"/>
</dbReference>
<dbReference type="GO" id="GO:0015288">
    <property type="term" value="F:porin activity"/>
    <property type="evidence" value="ECO:0007669"/>
    <property type="project" value="TreeGrafter"/>
</dbReference>
<dbReference type="Gene3D" id="2.40.160.10">
    <property type="entry name" value="Porin"/>
    <property type="match status" value="1"/>
</dbReference>
<keyword evidence="3" id="KW-0732">Signal</keyword>
<dbReference type="PANTHER" id="PTHR34596">
    <property type="entry name" value="CHITOPORIN"/>
    <property type="match status" value="1"/>
</dbReference>
<organism evidence="4 5">
    <name type="scientific">Pseudomonas cichorii</name>
    <dbReference type="NCBI Taxonomy" id="36746"/>
    <lineage>
        <taxon>Bacteria</taxon>
        <taxon>Pseudomonadati</taxon>
        <taxon>Pseudomonadota</taxon>
        <taxon>Gammaproteobacteria</taxon>
        <taxon>Pseudomonadales</taxon>
        <taxon>Pseudomonadaceae</taxon>
        <taxon>Pseudomonas</taxon>
    </lineage>
</organism>